<dbReference type="GO" id="GO:0005737">
    <property type="term" value="C:cytoplasm"/>
    <property type="evidence" value="ECO:0007669"/>
    <property type="project" value="UniProtKB-SubCell"/>
</dbReference>
<dbReference type="Pfam" id="PF01751">
    <property type="entry name" value="Toprim"/>
    <property type="match status" value="1"/>
</dbReference>
<name>A0A5C6ZT87_9FLAO</name>
<dbReference type="PANTHER" id="PTHR45866">
    <property type="entry name" value="DNA GYRASE/TOPOISOMERASE SUBUNIT B"/>
    <property type="match status" value="1"/>
</dbReference>
<dbReference type="PRINTS" id="PR01159">
    <property type="entry name" value="DNAGYRASEB"/>
</dbReference>
<dbReference type="GO" id="GO:0005694">
    <property type="term" value="C:chromosome"/>
    <property type="evidence" value="ECO:0007669"/>
    <property type="project" value="InterPro"/>
</dbReference>
<evidence type="ECO:0000256" key="6">
    <source>
        <dbReference type="ARBA" id="ARBA00022842"/>
    </source>
</evidence>
<dbReference type="Gene3D" id="3.30.565.10">
    <property type="entry name" value="Histidine kinase-like ATPase, C-terminal domain"/>
    <property type="match status" value="1"/>
</dbReference>
<evidence type="ECO:0000256" key="7">
    <source>
        <dbReference type="ARBA" id="ARBA00023029"/>
    </source>
</evidence>
<keyword evidence="6 10" id="KW-0460">Magnesium</keyword>
<proteinExistence type="inferred from homology"/>
<dbReference type="HAMAP" id="MF_01898">
    <property type="entry name" value="GyrB"/>
    <property type="match status" value="1"/>
</dbReference>
<dbReference type="GO" id="GO:0034335">
    <property type="term" value="F:DNA negative supercoiling activity"/>
    <property type="evidence" value="ECO:0007669"/>
    <property type="project" value="UniProtKB-ARBA"/>
</dbReference>
<dbReference type="InterPro" id="IPR000565">
    <property type="entry name" value="Topo_IIA_B"/>
</dbReference>
<evidence type="ECO:0000256" key="3">
    <source>
        <dbReference type="ARBA" id="ARBA00022723"/>
    </source>
</evidence>
<comment type="subcellular location">
    <subcellularLocation>
        <location evidence="10">Cytoplasm</location>
    </subcellularLocation>
</comment>
<dbReference type="InterPro" id="IPR034160">
    <property type="entry name" value="TOPRIM_GyrB"/>
</dbReference>
<dbReference type="Pfam" id="PF00204">
    <property type="entry name" value="DNA_gyraseB"/>
    <property type="match status" value="1"/>
</dbReference>
<dbReference type="EC" id="5.6.2.2" evidence="10"/>
<dbReference type="Pfam" id="PF00986">
    <property type="entry name" value="DNA_gyraseB_C"/>
    <property type="match status" value="1"/>
</dbReference>
<organism evidence="12 13">
    <name type="scientific">Gillisia hiemivivida</name>
    <dbReference type="NCBI Taxonomy" id="291190"/>
    <lineage>
        <taxon>Bacteria</taxon>
        <taxon>Pseudomonadati</taxon>
        <taxon>Bacteroidota</taxon>
        <taxon>Flavobacteriia</taxon>
        <taxon>Flavobacteriales</taxon>
        <taxon>Flavobacteriaceae</taxon>
        <taxon>Gillisia</taxon>
    </lineage>
</organism>
<dbReference type="SMART" id="SM00387">
    <property type="entry name" value="HATPase_c"/>
    <property type="match status" value="1"/>
</dbReference>
<dbReference type="Pfam" id="PF02518">
    <property type="entry name" value="HATPase_c"/>
    <property type="match status" value="1"/>
</dbReference>
<dbReference type="GO" id="GO:0006265">
    <property type="term" value="P:DNA topological change"/>
    <property type="evidence" value="ECO:0007669"/>
    <property type="project" value="UniProtKB-UniRule"/>
</dbReference>
<dbReference type="InterPro" id="IPR002288">
    <property type="entry name" value="DNA_gyrase_B_C"/>
</dbReference>
<dbReference type="FunFam" id="3.40.50.670:FF:000002">
    <property type="entry name" value="DNA gyrase subunit B"/>
    <property type="match status" value="1"/>
</dbReference>
<dbReference type="InterPro" id="IPR006171">
    <property type="entry name" value="TOPRIM_dom"/>
</dbReference>
<dbReference type="CDD" id="cd03366">
    <property type="entry name" value="TOPRIM_TopoIIA_GyrB"/>
    <property type="match status" value="1"/>
</dbReference>
<keyword evidence="4 10" id="KW-0547">Nucleotide-binding</keyword>
<dbReference type="FunFam" id="3.30.230.10:FF:000005">
    <property type="entry name" value="DNA gyrase subunit B"/>
    <property type="match status" value="1"/>
</dbReference>
<dbReference type="Gene3D" id="3.40.50.670">
    <property type="match status" value="1"/>
</dbReference>
<dbReference type="GO" id="GO:0006261">
    <property type="term" value="P:DNA-templated DNA replication"/>
    <property type="evidence" value="ECO:0007669"/>
    <property type="project" value="UniProtKB-UniRule"/>
</dbReference>
<evidence type="ECO:0000313" key="13">
    <source>
        <dbReference type="Proteomes" id="UP000321367"/>
    </source>
</evidence>
<dbReference type="InterPro" id="IPR020568">
    <property type="entry name" value="Ribosomal_Su5_D2-typ_SF"/>
</dbReference>
<dbReference type="NCBIfam" id="TIGR01059">
    <property type="entry name" value="gyrB"/>
    <property type="match status" value="1"/>
</dbReference>
<dbReference type="PRINTS" id="PR00418">
    <property type="entry name" value="TPI2FAMILY"/>
</dbReference>
<feature type="binding site" evidence="10">
    <location>
        <position position="512"/>
    </location>
    <ligand>
        <name>Mg(2+)</name>
        <dbReference type="ChEBI" id="CHEBI:18420"/>
        <label>1</label>
        <note>catalytic</note>
    </ligand>
</feature>
<feature type="site" description="Interaction with DNA" evidence="10">
    <location>
        <position position="462"/>
    </location>
</feature>
<evidence type="ECO:0000256" key="9">
    <source>
        <dbReference type="ARBA" id="ARBA00023235"/>
    </source>
</evidence>
<feature type="binding site" evidence="10">
    <location>
        <position position="512"/>
    </location>
    <ligand>
        <name>Mg(2+)</name>
        <dbReference type="ChEBI" id="CHEBI:18420"/>
        <label>2</label>
    </ligand>
</feature>
<dbReference type="GO" id="GO:0003677">
    <property type="term" value="F:DNA binding"/>
    <property type="evidence" value="ECO:0007669"/>
    <property type="project" value="UniProtKB-KW"/>
</dbReference>
<dbReference type="InterPro" id="IPR013760">
    <property type="entry name" value="Topo_IIA-like_dom_sf"/>
</dbReference>
<keyword evidence="3 10" id="KW-0479">Metal-binding</keyword>
<dbReference type="PANTHER" id="PTHR45866:SF1">
    <property type="entry name" value="DNA GYRASE SUBUNIT B, MITOCHONDRIAL"/>
    <property type="match status" value="1"/>
</dbReference>
<dbReference type="GO" id="GO:0046872">
    <property type="term" value="F:metal ion binding"/>
    <property type="evidence" value="ECO:0007669"/>
    <property type="project" value="UniProtKB-KW"/>
</dbReference>
<comment type="cofactor">
    <cofactor evidence="10">
        <name>Mg(2+)</name>
        <dbReference type="ChEBI" id="CHEBI:18420"/>
    </cofactor>
    <cofactor evidence="10">
        <name>Mn(2+)</name>
        <dbReference type="ChEBI" id="CHEBI:29035"/>
    </cofactor>
    <cofactor evidence="10">
        <name>Ca(2+)</name>
        <dbReference type="ChEBI" id="CHEBI:29108"/>
    </cofactor>
    <text evidence="10">Binds two Mg(2+) per subunit. The magnesium ions form salt bridges with both the protein and the DNA. Can also accept other divalent metal cations, such as Mn(2+) or Ca(2+).</text>
</comment>
<dbReference type="NCBIfam" id="NF004189">
    <property type="entry name" value="PRK05644.1"/>
    <property type="match status" value="1"/>
</dbReference>
<reference evidence="12 13" key="1">
    <citation type="submission" date="2019-08" db="EMBL/GenBank/DDBJ databases">
        <title>Genome sequence of Gillisia hiemivivida IC154 (type strain).</title>
        <authorList>
            <person name="Bowman J.P."/>
        </authorList>
    </citation>
    <scope>NUCLEOTIDE SEQUENCE [LARGE SCALE GENOMIC DNA]</scope>
    <source>
        <strain evidence="12 13">IC154</strain>
    </source>
</reference>
<dbReference type="NCBIfam" id="NF011501">
    <property type="entry name" value="PRK14939.1"/>
    <property type="match status" value="1"/>
</dbReference>
<dbReference type="SUPFAM" id="SSF56719">
    <property type="entry name" value="Type II DNA topoisomerase"/>
    <property type="match status" value="1"/>
</dbReference>
<comment type="function">
    <text evidence="10">A type II topoisomerase that negatively supercoils closed circular double-stranded (ds) DNA in an ATP-dependent manner to modulate DNA topology and maintain chromosomes in an underwound state. Negative supercoiling favors strand separation, and DNA replication, transcription, recombination and repair, all of which involve strand separation. Also able to catalyze the interconversion of other topological isomers of dsDNA rings, including catenanes and knotted rings. Type II topoisomerases break and join 2 DNA strands simultaneously in an ATP-dependent manner.</text>
</comment>
<dbReference type="InterPro" id="IPR001241">
    <property type="entry name" value="Topo_IIA"/>
</dbReference>
<evidence type="ECO:0000256" key="5">
    <source>
        <dbReference type="ARBA" id="ARBA00022840"/>
    </source>
</evidence>
<dbReference type="InterPro" id="IPR036890">
    <property type="entry name" value="HATPase_C_sf"/>
</dbReference>
<dbReference type="OrthoDB" id="9802808at2"/>
<comment type="miscellaneous">
    <text evidence="10">Few gyrases are as efficient as E.coli at forming negative supercoils. Not all organisms have 2 type II topoisomerases; in organisms with a single type II topoisomerase this enzyme also has to decatenate newly replicated chromosomes.</text>
</comment>
<feature type="site" description="Interaction with DNA" evidence="10">
    <location>
        <position position="459"/>
    </location>
</feature>
<dbReference type="Proteomes" id="UP000321367">
    <property type="component" value="Unassembled WGS sequence"/>
</dbReference>
<evidence type="ECO:0000259" key="11">
    <source>
        <dbReference type="PROSITE" id="PS50880"/>
    </source>
</evidence>
<evidence type="ECO:0000313" key="12">
    <source>
        <dbReference type="EMBL" id="TXD93032.1"/>
    </source>
</evidence>
<dbReference type="GO" id="GO:0005524">
    <property type="term" value="F:ATP binding"/>
    <property type="evidence" value="ECO:0007669"/>
    <property type="project" value="UniProtKB-UniRule"/>
</dbReference>
<dbReference type="InterPro" id="IPR011557">
    <property type="entry name" value="GyrB"/>
</dbReference>
<evidence type="ECO:0000256" key="8">
    <source>
        <dbReference type="ARBA" id="ARBA00023125"/>
    </source>
</evidence>
<accession>A0A5C6ZT87</accession>
<evidence type="ECO:0000256" key="4">
    <source>
        <dbReference type="ARBA" id="ARBA00022741"/>
    </source>
</evidence>
<feature type="binding site" evidence="10">
    <location>
        <position position="434"/>
    </location>
    <ligand>
        <name>Mg(2+)</name>
        <dbReference type="ChEBI" id="CHEBI:18420"/>
        <label>1</label>
        <note>catalytic</note>
    </ligand>
</feature>
<dbReference type="AlphaFoldDB" id="A0A5C6ZT87"/>
<dbReference type="InterPro" id="IPR013759">
    <property type="entry name" value="Topo_IIA_B_C"/>
</dbReference>
<dbReference type="CDD" id="cd00822">
    <property type="entry name" value="TopoII_Trans_DNA_gyrase"/>
    <property type="match status" value="1"/>
</dbReference>
<keyword evidence="9 10" id="KW-0413">Isomerase</keyword>
<dbReference type="Gene3D" id="3.30.230.10">
    <property type="match status" value="1"/>
</dbReference>
<dbReference type="SUPFAM" id="SSF54211">
    <property type="entry name" value="Ribosomal protein S5 domain 2-like"/>
    <property type="match status" value="1"/>
</dbReference>
<comment type="subunit">
    <text evidence="10">Heterotetramer, composed of two GyrA and two GyrB chains. In the heterotetramer, GyrA contains the active site tyrosine that forms a transient covalent intermediate with DNA, while GyrB binds cofactors and catalyzes ATP hydrolysis.</text>
</comment>
<dbReference type="InterPro" id="IPR003594">
    <property type="entry name" value="HATPase_dom"/>
</dbReference>
<dbReference type="SUPFAM" id="SSF55874">
    <property type="entry name" value="ATPase domain of HSP90 chaperone/DNA topoisomerase II/histidine kinase"/>
    <property type="match status" value="1"/>
</dbReference>
<sequence length="646" mass="72255">MSEEVKKDSYSADSIQALEGMEHVRMRPSMYIGDTGVRGLHHLVYEVVDNSIDEAMAGHCDTIKVIITKEGSITTEDNGRGIPIDLHKKEGVSALEVVMTKIGAGGKFDKDSYKVSGGLHGVGVSCVNALSDHLTATVYREGVIWRQEYEKGKPMYPVKSIGETDLRGTVVTFTPDPSIFQQTTDYNYDTLASRMRELSFLNKGLKIVLTDERQVNEDGTFFSETFLSEEGLKEFIKFLDQNRDPIISHVIAMEGEKNDIPVEVAMIYNTSFNENLHSYVNNINTHEGGTHLAGFRRGLTTTLKKYADASGMLDKLKFEIAGDDFREGLTAIISVKVGEPQFEGQTKTKLGNREVTSAVSQAVSEMLENYLEENPSDAKIIVEKVILAAQARHAAKKAREMVQRKTVMSIGGLPGKLSDCSEQDPAKCEVYLVEGDSAGGTAKQGRDRAFQAILPLRGKILNVEKAMRHRVFDNEEIKNIYTALGVTIGTEEDSKALNLSKLRYHKVVIMCDADVDGSHIETLILTFFFRYMKELIENGHIYIATPPLYLVKKGQKKQYAWSDKERDVIAESFNGSVQIQRYKGLGEMNAEQLWDTTMNPEFRTLRQVNIDNSSEADRIFSMLMGDEVPPRREFIEKNAVYANVDI</sequence>
<dbReference type="RefSeq" id="WP_146933108.1">
    <property type="nucleotide sequence ID" value="NZ_CBCSHZ010000009.1"/>
</dbReference>
<comment type="similarity">
    <text evidence="2 10">Belongs to the type II topoisomerase GyrB family.</text>
</comment>
<gene>
    <name evidence="10 12" type="primary">gyrB</name>
    <name evidence="12" type="ORF">ES724_11410</name>
</gene>
<protein>
    <recommendedName>
        <fullName evidence="10">DNA gyrase subunit B</fullName>
        <ecNumber evidence="10">5.6.2.2</ecNumber>
    </recommendedName>
</protein>
<comment type="caution">
    <text evidence="12">The sequence shown here is derived from an EMBL/GenBank/DDBJ whole genome shotgun (WGS) entry which is preliminary data.</text>
</comment>
<keyword evidence="5 10" id="KW-0067">ATP-binding</keyword>
<evidence type="ECO:0000256" key="1">
    <source>
        <dbReference type="ARBA" id="ARBA00000185"/>
    </source>
</evidence>
<keyword evidence="10" id="KW-0963">Cytoplasm</keyword>
<keyword evidence="7 10" id="KW-0799">Topoisomerase</keyword>
<feature type="domain" description="Toprim" evidence="11">
    <location>
        <begin position="428"/>
        <end position="547"/>
    </location>
</feature>
<dbReference type="InterPro" id="IPR013506">
    <property type="entry name" value="Topo_IIA_bsu_dom2"/>
</dbReference>
<dbReference type="InterPro" id="IPR018522">
    <property type="entry name" value="TopoIIA_CS"/>
</dbReference>
<keyword evidence="8" id="KW-0238">DNA-binding</keyword>
<dbReference type="EMBL" id="VORY01000014">
    <property type="protein sequence ID" value="TXD93032.1"/>
    <property type="molecule type" value="Genomic_DNA"/>
</dbReference>
<comment type="catalytic activity">
    <reaction evidence="1 10">
        <text>ATP-dependent breakage, passage and rejoining of double-stranded DNA.</text>
        <dbReference type="EC" id="5.6.2.2"/>
    </reaction>
</comment>
<dbReference type="CDD" id="cd16928">
    <property type="entry name" value="HATPase_GyrB-like"/>
    <property type="match status" value="1"/>
</dbReference>
<dbReference type="InterPro" id="IPR014721">
    <property type="entry name" value="Ribsml_uS5_D2-typ_fold_subgr"/>
</dbReference>
<evidence type="ECO:0000256" key="10">
    <source>
        <dbReference type="HAMAP-Rule" id="MF_01898"/>
    </source>
</evidence>
<keyword evidence="13" id="KW-1185">Reference proteome</keyword>
<dbReference type="PROSITE" id="PS00177">
    <property type="entry name" value="TOPOISOMERASE_II"/>
    <property type="match status" value="1"/>
</dbReference>
<dbReference type="FunFam" id="3.30.565.10:FF:000002">
    <property type="entry name" value="DNA gyrase subunit B"/>
    <property type="match status" value="1"/>
</dbReference>
<feature type="binding site" evidence="10">
    <location>
        <position position="514"/>
    </location>
    <ligand>
        <name>Mg(2+)</name>
        <dbReference type="ChEBI" id="CHEBI:18420"/>
        <label>2</label>
    </ligand>
</feature>
<dbReference type="SMART" id="SM00433">
    <property type="entry name" value="TOP2c"/>
    <property type="match status" value="1"/>
</dbReference>
<evidence type="ECO:0000256" key="2">
    <source>
        <dbReference type="ARBA" id="ARBA00010708"/>
    </source>
</evidence>
<dbReference type="PROSITE" id="PS50880">
    <property type="entry name" value="TOPRIM"/>
    <property type="match status" value="1"/>
</dbReference>